<evidence type="ECO:0000313" key="7">
    <source>
        <dbReference type="EMBL" id="NNM73684.1"/>
    </source>
</evidence>
<dbReference type="InterPro" id="IPR035958">
    <property type="entry name" value="SecB-like_sf"/>
</dbReference>
<dbReference type="Gene3D" id="3.10.420.10">
    <property type="entry name" value="SecB-like"/>
    <property type="match status" value="1"/>
</dbReference>
<dbReference type="GO" id="GO:0006457">
    <property type="term" value="P:protein folding"/>
    <property type="evidence" value="ECO:0007669"/>
    <property type="project" value="UniProtKB-UniRule"/>
</dbReference>
<dbReference type="NCBIfam" id="TIGR00809">
    <property type="entry name" value="secB"/>
    <property type="match status" value="1"/>
</dbReference>
<dbReference type="InterPro" id="IPR003708">
    <property type="entry name" value="SecB"/>
</dbReference>
<evidence type="ECO:0000256" key="6">
    <source>
        <dbReference type="HAMAP-Rule" id="MF_00821"/>
    </source>
</evidence>
<keyword evidence="5 6" id="KW-0143">Chaperone</keyword>
<comment type="similarity">
    <text evidence="1 6">Belongs to the SecB family.</text>
</comment>
<evidence type="ECO:0000256" key="1">
    <source>
        <dbReference type="ARBA" id="ARBA00009990"/>
    </source>
</evidence>
<evidence type="ECO:0000256" key="5">
    <source>
        <dbReference type="ARBA" id="ARBA00023186"/>
    </source>
</evidence>
<name>A0A849I7E9_9HYPH</name>
<dbReference type="GO" id="GO:0005737">
    <property type="term" value="C:cytoplasm"/>
    <property type="evidence" value="ECO:0007669"/>
    <property type="project" value="UniProtKB-SubCell"/>
</dbReference>
<dbReference type="PANTHER" id="PTHR36918">
    <property type="match status" value="1"/>
</dbReference>
<dbReference type="EMBL" id="JABEPP010000004">
    <property type="protein sequence ID" value="NNM73684.1"/>
    <property type="molecule type" value="Genomic_DNA"/>
</dbReference>
<dbReference type="GO" id="GO:0051262">
    <property type="term" value="P:protein tetramerization"/>
    <property type="evidence" value="ECO:0007669"/>
    <property type="project" value="InterPro"/>
</dbReference>
<accession>A0A849I7E9</accession>
<dbReference type="SUPFAM" id="SSF54611">
    <property type="entry name" value="SecB-like"/>
    <property type="match status" value="1"/>
</dbReference>
<keyword evidence="8" id="KW-1185">Reference proteome</keyword>
<comment type="subunit">
    <text evidence="6">Homotetramer, a dimer of dimers. One homotetramer interacts with 1 SecA dimer.</text>
</comment>
<reference evidence="7 8" key="1">
    <citation type="submission" date="2020-04" db="EMBL/GenBank/DDBJ databases">
        <title>Enterovirga sp. isolate from soil.</title>
        <authorList>
            <person name="Chea S."/>
            <person name="Kim D.-U."/>
        </authorList>
    </citation>
    <scope>NUCLEOTIDE SEQUENCE [LARGE SCALE GENOMIC DNA]</scope>
    <source>
        <strain evidence="7 8">DB1703</strain>
    </source>
</reference>
<dbReference type="PRINTS" id="PR01594">
    <property type="entry name" value="SECBCHAPRONE"/>
</dbReference>
<keyword evidence="4 6" id="KW-0811">Translocation</keyword>
<dbReference type="NCBIfam" id="NF004392">
    <property type="entry name" value="PRK05751.1-3"/>
    <property type="match status" value="1"/>
</dbReference>
<evidence type="ECO:0000256" key="3">
    <source>
        <dbReference type="ARBA" id="ARBA00022927"/>
    </source>
</evidence>
<evidence type="ECO:0000256" key="4">
    <source>
        <dbReference type="ARBA" id="ARBA00023010"/>
    </source>
</evidence>
<proteinExistence type="inferred from homology"/>
<dbReference type="GO" id="GO:0015031">
    <property type="term" value="P:protein transport"/>
    <property type="evidence" value="ECO:0007669"/>
    <property type="project" value="UniProtKB-UniRule"/>
</dbReference>
<dbReference type="RefSeq" id="WP_171219182.1">
    <property type="nucleotide sequence ID" value="NZ_JABEPP010000004.1"/>
</dbReference>
<dbReference type="Proteomes" id="UP000564885">
    <property type="component" value="Unassembled WGS sequence"/>
</dbReference>
<dbReference type="GO" id="GO:0051082">
    <property type="term" value="F:unfolded protein binding"/>
    <property type="evidence" value="ECO:0007669"/>
    <property type="project" value="InterPro"/>
</dbReference>
<keyword evidence="3 6" id="KW-0653">Protein transport</keyword>
<comment type="function">
    <text evidence="6">One of the proteins required for the normal export of preproteins out of the cell cytoplasm. It is a molecular chaperone that binds to a subset of precursor proteins, maintaining them in a translocation-competent state. It also specifically binds to its receptor SecA.</text>
</comment>
<keyword evidence="6" id="KW-0963">Cytoplasm</keyword>
<organism evidence="7 8">
    <name type="scientific">Enterovirga aerilata</name>
    <dbReference type="NCBI Taxonomy" id="2730920"/>
    <lineage>
        <taxon>Bacteria</taxon>
        <taxon>Pseudomonadati</taxon>
        <taxon>Pseudomonadota</taxon>
        <taxon>Alphaproteobacteria</taxon>
        <taxon>Hyphomicrobiales</taxon>
        <taxon>Methylobacteriaceae</taxon>
        <taxon>Enterovirga</taxon>
    </lineage>
</organism>
<dbReference type="AlphaFoldDB" id="A0A849I7E9"/>
<evidence type="ECO:0000256" key="2">
    <source>
        <dbReference type="ARBA" id="ARBA00022448"/>
    </source>
</evidence>
<evidence type="ECO:0000313" key="8">
    <source>
        <dbReference type="Proteomes" id="UP000564885"/>
    </source>
</evidence>
<keyword evidence="2 6" id="KW-0813">Transport</keyword>
<dbReference type="HAMAP" id="MF_00821">
    <property type="entry name" value="SecB"/>
    <property type="match status" value="1"/>
</dbReference>
<protein>
    <recommendedName>
        <fullName evidence="6">Protein-export protein SecB</fullName>
    </recommendedName>
</protein>
<gene>
    <name evidence="6 7" type="primary">secB</name>
    <name evidence="7" type="ORF">HJG44_14950</name>
</gene>
<dbReference type="PANTHER" id="PTHR36918:SF1">
    <property type="entry name" value="PROTEIN-EXPORT PROTEIN SECB"/>
    <property type="match status" value="1"/>
</dbReference>
<dbReference type="Pfam" id="PF02556">
    <property type="entry name" value="SecB"/>
    <property type="match status" value="1"/>
</dbReference>
<comment type="caution">
    <text evidence="7">The sequence shown here is derived from an EMBL/GenBank/DDBJ whole genome shotgun (WGS) entry which is preliminary data.</text>
</comment>
<comment type="subcellular location">
    <subcellularLocation>
        <location evidence="6">Cytoplasm</location>
    </subcellularLocation>
</comment>
<sequence>MAENPAGNGAQAADQMPSLNALAQYAKDISFENPNAPRSLTPQEGGPQISIQVNVNAKQLAETDFEVDLSLEGNAKIGDEVMFAFDLTYSGVFRVRNIPQDQLHPVIMIECPRLLFPFARQIVAEAVRNGGFPPLYIDPIDFVGLYRQKMEAEAAQNQAGAPQASNQPVN</sequence>